<dbReference type="NCBIfam" id="TIGR00231">
    <property type="entry name" value="small_GTP"/>
    <property type="match status" value="1"/>
</dbReference>
<dbReference type="Pfam" id="PF00071">
    <property type="entry name" value="Ras"/>
    <property type="match status" value="1"/>
</dbReference>
<dbReference type="InterPro" id="IPR027417">
    <property type="entry name" value="P-loop_NTPase"/>
</dbReference>
<dbReference type="RefSeq" id="XP_066936740.1">
    <property type="nucleotide sequence ID" value="XM_067080639.1"/>
</dbReference>
<dbReference type="FunFam" id="3.40.50.300:FF:001329">
    <property type="entry name" value="Small GTP-binding protein, putative"/>
    <property type="match status" value="1"/>
</dbReference>
<dbReference type="SUPFAM" id="SSF52540">
    <property type="entry name" value="P-loop containing nucleoside triphosphate hydrolases"/>
    <property type="match status" value="1"/>
</dbReference>
<dbReference type="Gene3D" id="3.40.50.300">
    <property type="entry name" value="P-loop containing nucleotide triphosphate hydrolases"/>
    <property type="match status" value="1"/>
</dbReference>
<protein>
    <submittedName>
        <fullName evidence="3">Uncharacterized protein</fullName>
    </submittedName>
</protein>
<proteinExistence type="predicted"/>
<keyword evidence="4" id="KW-1185">Reference proteome</keyword>
<dbReference type="Proteomes" id="UP000594262">
    <property type="component" value="Unplaced"/>
</dbReference>
<sequence>MRRFKVVLIGDSDVGKSSTFIRFRDGKFDDYIQSTIGLDFATREVSFQVNEDDPETETKTEIQLWDTAGLERAGRMTSNYYNFSHAVILMYDVTDTTTMNNLEMWYDNAKNDSNNTNTIYFLVGNKIDETPGEIQVSEGDACRFAKESLKIDSDKYDVTYRISAKTGNGLNDLFQKITHILSGCSKQPAEKLDNTITDLTDAGREKDKCGC</sequence>
<dbReference type="SMART" id="SM00174">
    <property type="entry name" value="RHO"/>
    <property type="match status" value="1"/>
</dbReference>
<dbReference type="GO" id="GO:0005525">
    <property type="term" value="F:GTP binding"/>
    <property type="evidence" value="ECO:0007669"/>
    <property type="project" value="UniProtKB-KW"/>
</dbReference>
<dbReference type="SMART" id="SM00173">
    <property type="entry name" value="RAS"/>
    <property type="match status" value="1"/>
</dbReference>
<dbReference type="PROSITE" id="PS51419">
    <property type="entry name" value="RAB"/>
    <property type="match status" value="1"/>
</dbReference>
<dbReference type="GO" id="GO:0003924">
    <property type="term" value="F:GTPase activity"/>
    <property type="evidence" value="ECO:0007669"/>
    <property type="project" value="InterPro"/>
</dbReference>
<dbReference type="PRINTS" id="PR00449">
    <property type="entry name" value="RASTRNSFRMNG"/>
</dbReference>
<evidence type="ECO:0000313" key="3">
    <source>
        <dbReference type="EnsemblMetazoa" id="CLYHEMP012830.1"/>
    </source>
</evidence>
<dbReference type="AlphaFoldDB" id="A0A7M5WTC1"/>
<dbReference type="SMART" id="SM00175">
    <property type="entry name" value="RAB"/>
    <property type="match status" value="1"/>
</dbReference>
<reference evidence="3" key="1">
    <citation type="submission" date="2021-01" db="UniProtKB">
        <authorList>
            <consortium name="EnsemblMetazoa"/>
        </authorList>
    </citation>
    <scope>IDENTIFICATION</scope>
</reference>
<dbReference type="OrthoDB" id="28034at2759"/>
<dbReference type="PANTHER" id="PTHR47977">
    <property type="entry name" value="RAS-RELATED PROTEIN RAB"/>
    <property type="match status" value="1"/>
</dbReference>
<dbReference type="CDD" id="cd00154">
    <property type="entry name" value="Rab"/>
    <property type="match status" value="1"/>
</dbReference>
<dbReference type="GeneID" id="136824649"/>
<evidence type="ECO:0000313" key="4">
    <source>
        <dbReference type="Proteomes" id="UP000594262"/>
    </source>
</evidence>
<keyword evidence="2" id="KW-0342">GTP-binding</keyword>
<dbReference type="InterPro" id="IPR050227">
    <property type="entry name" value="Rab"/>
</dbReference>
<dbReference type="EnsemblMetazoa" id="CLYHEMT012830.1">
    <property type="protein sequence ID" value="CLYHEMP012830.1"/>
    <property type="gene ID" value="CLYHEMG012830"/>
</dbReference>
<accession>A0A7M5WTC1</accession>
<dbReference type="InterPro" id="IPR001806">
    <property type="entry name" value="Small_GTPase"/>
</dbReference>
<dbReference type="InterPro" id="IPR005225">
    <property type="entry name" value="Small_GTP-bd"/>
</dbReference>
<organism evidence="3 4">
    <name type="scientific">Clytia hemisphaerica</name>
    <dbReference type="NCBI Taxonomy" id="252671"/>
    <lineage>
        <taxon>Eukaryota</taxon>
        <taxon>Metazoa</taxon>
        <taxon>Cnidaria</taxon>
        <taxon>Hydrozoa</taxon>
        <taxon>Hydroidolina</taxon>
        <taxon>Leptothecata</taxon>
        <taxon>Obeliida</taxon>
        <taxon>Clytiidae</taxon>
        <taxon>Clytia</taxon>
    </lineage>
</organism>
<keyword evidence="1" id="KW-0547">Nucleotide-binding</keyword>
<evidence type="ECO:0000256" key="1">
    <source>
        <dbReference type="ARBA" id="ARBA00022741"/>
    </source>
</evidence>
<evidence type="ECO:0000256" key="2">
    <source>
        <dbReference type="ARBA" id="ARBA00023134"/>
    </source>
</evidence>
<name>A0A7M5WTC1_9CNID</name>